<sequence>MTSWWHRQRVALIALLVAVVAVVGVHVWFDVLPASTDDTAVIDARNGSAEIAGQSLALDSARWDEFDAPVGSRTLSIRIESGGGSDATTCGLFTLAEAEGARVWSNARSVLDVPFDAGESFCQEESGPYVILAVFLLPDDAEGPFVLEIPGDGEVARFPVEL</sequence>
<accession>A0AAU7VVZ7</accession>
<dbReference type="RefSeq" id="WP_350351348.1">
    <property type="nucleotide sequence ID" value="NZ_CP158357.1"/>
</dbReference>
<dbReference type="AlphaFoldDB" id="A0AAU7VVZ7"/>
<reference evidence="1" key="1">
    <citation type="submission" date="2024-06" db="EMBL/GenBank/DDBJ databases">
        <title>Draft genome sequence of Microbacterium sp. strain A8/3-1, isolated from Oxytropis tragacanthoides Fisch. ex DC. Root nodules in the Altai region of Russia.</title>
        <authorList>
            <person name="Sazanova A."/>
            <person name="Guro P."/>
            <person name="Kuznetsova I."/>
            <person name="Belimov A."/>
            <person name="Safronova V."/>
        </authorList>
    </citation>
    <scope>NUCLEOTIDE SEQUENCE</scope>
    <source>
        <strain evidence="1">A8/3-1</strain>
    </source>
</reference>
<dbReference type="EMBL" id="CP158357">
    <property type="protein sequence ID" value="XBX77949.1"/>
    <property type="molecule type" value="Genomic_DNA"/>
</dbReference>
<name>A0AAU7VVZ7_9MICO</name>
<organism evidence="1">
    <name type="scientific">Microbacterium sp. A8/3-1</name>
    <dbReference type="NCBI Taxonomy" id="3160749"/>
    <lineage>
        <taxon>Bacteria</taxon>
        <taxon>Bacillati</taxon>
        <taxon>Actinomycetota</taxon>
        <taxon>Actinomycetes</taxon>
        <taxon>Micrococcales</taxon>
        <taxon>Microbacteriaceae</taxon>
        <taxon>Microbacterium</taxon>
    </lineage>
</organism>
<proteinExistence type="predicted"/>
<gene>
    <name evidence="1" type="ORF">ABS642_18845</name>
</gene>
<evidence type="ECO:0000313" key="1">
    <source>
        <dbReference type="EMBL" id="XBX77949.1"/>
    </source>
</evidence>
<protein>
    <submittedName>
        <fullName evidence="1">Uncharacterized protein</fullName>
    </submittedName>
</protein>